<name>A0ACB9FXZ5_9ASTR</name>
<organism evidence="1 2">
    <name type="scientific">Smallanthus sonchifolius</name>
    <dbReference type="NCBI Taxonomy" id="185202"/>
    <lineage>
        <taxon>Eukaryota</taxon>
        <taxon>Viridiplantae</taxon>
        <taxon>Streptophyta</taxon>
        <taxon>Embryophyta</taxon>
        <taxon>Tracheophyta</taxon>
        <taxon>Spermatophyta</taxon>
        <taxon>Magnoliopsida</taxon>
        <taxon>eudicotyledons</taxon>
        <taxon>Gunneridae</taxon>
        <taxon>Pentapetalae</taxon>
        <taxon>asterids</taxon>
        <taxon>campanulids</taxon>
        <taxon>Asterales</taxon>
        <taxon>Asteraceae</taxon>
        <taxon>Asteroideae</taxon>
        <taxon>Heliantheae alliance</taxon>
        <taxon>Millerieae</taxon>
        <taxon>Smallanthus</taxon>
    </lineage>
</organism>
<dbReference type="EMBL" id="CM042032">
    <property type="protein sequence ID" value="KAI3775681.1"/>
    <property type="molecule type" value="Genomic_DNA"/>
</dbReference>
<dbReference type="Proteomes" id="UP001056120">
    <property type="component" value="Linkage Group LG15"/>
</dbReference>
<proteinExistence type="predicted"/>
<sequence>MLSNSDAKYENFGENFGDSDVILDDDARSGSVCSNESASQPITTFNQVVENLLSDIPDVTPRTSNFYVASTRQVATDNATVYAIAQCVKNVSQAICQGCLKTAYDNLHSCLPGKEGCTVDLYCFMRYSDTPFFESNQTTNITPFLCEGSSSNSAMLAGVSSAVGLVLLILALWLWYRKMKKAKTVGEAESALQPEKLTVTSNCYWQLMILEKSIGLGKEVLVKYTSLDNFLWGENRGTLNWEKRFDTIFGPGDQTHVSTRLAGTLGYMAPEYATNGHLSEKVDTYSFGIVILEIISGRRCTDEHFSVPDTSHLHEHRGMHMELVDQALGIEEHHKANVMKTIEIALMCTQSPASLRPAMADIVLMLSSGQSPGPGKLTKPTFIDSRRVIHIGVNRSRNK</sequence>
<evidence type="ECO:0000313" key="2">
    <source>
        <dbReference type="Proteomes" id="UP001056120"/>
    </source>
</evidence>
<protein>
    <submittedName>
        <fullName evidence="1">Uncharacterized protein</fullName>
    </submittedName>
</protein>
<reference evidence="2" key="1">
    <citation type="journal article" date="2022" name="Mol. Ecol. Resour.">
        <title>The genomes of chicory, endive, great burdock and yacon provide insights into Asteraceae palaeo-polyploidization history and plant inulin production.</title>
        <authorList>
            <person name="Fan W."/>
            <person name="Wang S."/>
            <person name="Wang H."/>
            <person name="Wang A."/>
            <person name="Jiang F."/>
            <person name="Liu H."/>
            <person name="Zhao H."/>
            <person name="Xu D."/>
            <person name="Zhang Y."/>
        </authorList>
    </citation>
    <scope>NUCLEOTIDE SEQUENCE [LARGE SCALE GENOMIC DNA]</scope>
    <source>
        <strain evidence="2">cv. Yunnan</strain>
    </source>
</reference>
<keyword evidence="2" id="KW-1185">Reference proteome</keyword>
<accession>A0ACB9FXZ5</accession>
<gene>
    <name evidence="1" type="ORF">L1987_45430</name>
</gene>
<comment type="caution">
    <text evidence="1">The sequence shown here is derived from an EMBL/GenBank/DDBJ whole genome shotgun (WGS) entry which is preliminary data.</text>
</comment>
<reference evidence="1 2" key="2">
    <citation type="journal article" date="2022" name="Mol. Ecol. Resour.">
        <title>The genomes of chicory, endive, great burdock and yacon provide insights into Asteraceae paleo-polyploidization history and plant inulin production.</title>
        <authorList>
            <person name="Fan W."/>
            <person name="Wang S."/>
            <person name="Wang H."/>
            <person name="Wang A."/>
            <person name="Jiang F."/>
            <person name="Liu H."/>
            <person name="Zhao H."/>
            <person name="Xu D."/>
            <person name="Zhang Y."/>
        </authorList>
    </citation>
    <scope>NUCLEOTIDE SEQUENCE [LARGE SCALE GENOMIC DNA]</scope>
    <source>
        <strain evidence="2">cv. Yunnan</strain>
        <tissue evidence="1">Leaves</tissue>
    </source>
</reference>
<evidence type="ECO:0000313" key="1">
    <source>
        <dbReference type="EMBL" id="KAI3775681.1"/>
    </source>
</evidence>